<evidence type="ECO:0000313" key="6">
    <source>
        <dbReference type="Proteomes" id="UP000635477"/>
    </source>
</evidence>
<dbReference type="OrthoDB" id="47007at2759"/>
<evidence type="ECO:0000256" key="1">
    <source>
        <dbReference type="ARBA" id="ARBA00006484"/>
    </source>
</evidence>
<reference evidence="5" key="2">
    <citation type="submission" date="2020-05" db="EMBL/GenBank/DDBJ databases">
        <authorList>
            <person name="Kim H.-S."/>
            <person name="Proctor R.H."/>
            <person name="Brown D.W."/>
        </authorList>
    </citation>
    <scope>NUCLEOTIDE SEQUENCE</scope>
    <source>
        <strain evidence="5">NRRL 22465</strain>
    </source>
</reference>
<dbReference type="CDD" id="cd05233">
    <property type="entry name" value="SDR_c"/>
    <property type="match status" value="1"/>
</dbReference>
<name>A0A8H4U609_9HYPO</name>
<keyword evidence="3" id="KW-0560">Oxidoreductase</keyword>
<dbReference type="PANTHER" id="PTHR43639">
    <property type="entry name" value="OXIDOREDUCTASE, SHORT-CHAIN DEHYDROGENASE/REDUCTASE FAMILY (AFU_ORTHOLOGUE AFUA_5G02870)"/>
    <property type="match status" value="1"/>
</dbReference>
<keyword evidence="4" id="KW-0539">Nucleus</keyword>
<keyword evidence="2" id="KW-0521">NADP</keyword>
<dbReference type="PRINTS" id="PR00080">
    <property type="entry name" value="SDRFAMILY"/>
</dbReference>
<evidence type="ECO:0000256" key="4">
    <source>
        <dbReference type="ARBA" id="ARBA00023242"/>
    </source>
</evidence>
<dbReference type="PANTHER" id="PTHR43639:SF1">
    <property type="entry name" value="SHORT-CHAIN DEHYDROGENASE_REDUCTASE FAMILY PROTEIN"/>
    <property type="match status" value="1"/>
</dbReference>
<dbReference type="InterPro" id="IPR021858">
    <property type="entry name" value="Fun_TF"/>
</dbReference>
<dbReference type="AlphaFoldDB" id="A0A8H4U609"/>
<dbReference type="FunFam" id="3.40.50.720:FF:000084">
    <property type="entry name" value="Short-chain dehydrogenase reductase"/>
    <property type="match status" value="1"/>
</dbReference>
<gene>
    <name evidence="5" type="ORF">FZEAL_10046</name>
</gene>
<dbReference type="Proteomes" id="UP000635477">
    <property type="component" value="Unassembled WGS sequence"/>
</dbReference>
<evidence type="ECO:0000256" key="2">
    <source>
        <dbReference type="ARBA" id="ARBA00022857"/>
    </source>
</evidence>
<reference evidence="5" key="1">
    <citation type="journal article" date="2020" name="BMC Genomics">
        <title>Correction to: Identification and distribution of gene clusters required for synthesis of sphingolipid metabolism inhibitors in diverse species of the filamentous fungus Fusarium.</title>
        <authorList>
            <person name="Kim H.S."/>
            <person name="Lohmar J.M."/>
            <person name="Busman M."/>
            <person name="Brown D.W."/>
            <person name="Naumann T.A."/>
            <person name="Divon H.H."/>
            <person name="Lysoe E."/>
            <person name="Uhlig S."/>
            <person name="Proctor R.H."/>
        </authorList>
    </citation>
    <scope>NUCLEOTIDE SEQUENCE</scope>
    <source>
        <strain evidence="5">NRRL 22465</strain>
    </source>
</reference>
<comment type="caution">
    <text evidence="5">The sequence shown here is derived from an EMBL/GenBank/DDBJ whole genome shotgun (WGS) entry which is preliminary data.</text>
</comment>
<protein>
    <submittedName>
        <fullName evidence="5">Uncharacterized protein</fullName>
    </submittedName>
</protein>
<dbReference type="GO" id="GO:0016491">
    <property type="term" value="F:oxidoreductase activity"/>
    <property type="evidence" value="ECO:0007669"/>
    <property type="project" value="UniProtKB-KW"/>
</dbReference>
<dbReference type="Pfam" id="PF13561">
    <property type="entry name" value="adh_short_C2"/>
    <property type="match status" value="1"/>
</dbReference>
<dbReference type="SUPFAM" id="SSF51735">
    <property type="entry name" value="NAD(P)-binding Rossmann-fold domains"/>
    <property type="match status" value="1"/>
</dbReference>
<dbReference type="InterPro" id="IPR002347">
    <property type="entry name" value="SDR_fam"/>
</dbReference>
<keyword evidence="6" id="KW-1185">Reference proteome</keyword>
<dbReference type="Pfam" id="PF11951">
    <property type="entry name" value="Fungal_trans_2"/>
    <property type="match status" value="1"/>
</dbReference>
<proteinExistence type="inferred from homology"/>
<accession>A0A8H4U609</accession>
<evidence type="ECO:0000256" key="3">
    <source>
        <dbReference type="ARBA" id="ARBA00023002"/>
    </source>
</evidence>
<dbReference type="InterPro" id="IPR036291">
    <property type="entry name" value="NAD(P)-bd_dom_sf"/>
</dbReference>
<dbReference type="Gene3D" id="3.40.50.720">
    <property type="entry name" value="NAD(P)-binding Rossmann-like Domain"/>
    <property type="match status" value="1"/>
</dbReference>
<evidence type="ECO:0000313" key="5">
    <source>
        <dbReference type="EMBL" id="KAF4970406.1"/>
    </source>
</evidence>
<sequence>MTVDTLSLAGKVAIVTGSGRENGIGAGIAIALGRNGAAVTINYISDSVTERANALAEKIKASGGRATVVQTNVETPEGARFLVQETLKAFGTDHIDILVNNAGVGFVDGTLEIKPEDLSKTFDVNVKGPIFMSQAAVPHMPPGGRVINITSTASRLGLDELPTYGASKAALDSLTWSWAKEWGRSRGITVNSVAPGPVATDIVPVEHQEELHREQRLMTRAGDRIGTIEDIGDAVLLLVSDKSRWITGHAHQYAEMSLSRNPLQSQASEPPTQGLLFVSVSRPDEIKNRNTQRKIHRHVMKSIGLTRRKPGVKMMITRQNPKESLPTGLESDLPILPKKEGETARSSHPQTNLALFKAHSYSYPGIPSPLGVDHSIAFRSTSARAEQIRAFLIAPDSPGCRTLRELCFTLAMVDDSAMHLALAQLALRNGQYKRRSGSENQLSLKHYNTAMSLVNQQLRSITGAIRDGIIGTVINLASYDLRTDNLARWTVHMAGLGYMIGTRGGLKKISSQYLQTTVIWTDLIGSLSLDRSPYFAFPWSTETSTRHTPSSGLLDRSIAHLENIFPGTTDICHMLRSLSSVASMSVGKSRAEWAHDASMNRALQAVIYDILSLPRLALQDEESRPTIDIVIHEVVRFAMLLFLTAPCMFIASWRGVNTIISQHSGRLSKLLRTPGLEWSGLEDIELWVLTVDAMAEGDEDQVWATSRLISRIQERGLDWDGLLDILRQIAWIDDIWPKETGRLQGAIKMPSYTA</sequence>
<dbReference type="PROSITE" id="PS00061">
    <property type="entry name" value="ADH_SHORT"/>
    <property type="match status" value="1"/>
</dbReference>
<dbReference type="EMBL" id="JABEYC010001027">
    <property type="protein sequence ID" value="KAF4970406.1"/>
    <property type="molecule type" value="Genomic_DNA"/>
</dbReference>
<comment type="similarity">
    <text evidence="1">Belongs to the short-chain dehydrogenases/reductases (SDR) family.</text>
</comment>
<dbReference type="PRINTS" id="PR00081">
    <property type="entry name" value="GDHRDH"/>
</dbReference>
<dbReference type="InterPro" id="IPR020904">
    <property type="entry name" value="Sc_DH/Rdtase_CS"/>
</dbReference>
<organism evidence="5 6">
    <name type="scientific">Fusarium zealandicum</name>
    <dbReference type="NCBI Taxonomy" id="1053134"/>
    <lineage>
        <taxon>Eukaryota</taxon>
        <taxon>Fungi</taxon>
        <taxon>Dikarya</taxon>
        <taxon>Ascomycota</taxon>
        <taxon>Pezizomycotina</taxon>
        <taxon>Sordariomycetes</taxon>
        <taxon>Hypocreomycetidae</taxon>
        <taxon>Hypocreales</taxon>
        <taxon>Nectriaceae</taxon>
        <taxon>Fusarium</taxon>
        <taxon>Fusarium staphyleae species complex</taxon>
    </lineage>
</organism>